<dbReference type="PANTHER" id="PTHR48081">
    <property type="entry name" value="AB HYDROLASE SUPERFAMILY PROTEIN C4A8.06C"/>
    <property type="match status" value="1"/>
</dbReference>
<protein>
    <submittedName>
        <fullName evidence="4">Acetyl esterase/lipase</fullName>
    </submittedName>
</protein>
<feature type="domain" description="BD-FAE-like" evidence="3">
    <location>
        <begin position="72"/>
        <end position="273"/>
    </location>
</feature>
<sequence>MALRIIINKRLNMKKAILLLLFSISMNTFAQDTIIPLWPEGQIPNRVPSGEREIHEKEGILRISKVQEPTIEVYLPAKQNATGQAMLIFPGGGYHILAYDWEGTDIAKFLNGKGIAGIVVKYRLPTSESLKEKHNVPLIDAQRAMRLVRSNADKFNISPNKIGIMGFSAGGHLASTLGTHYNEKVYEAVDGADALSARPDFMNLVYPVVTFTQTTKHSGSQKALLKGNESEEMLKHFSNELHVTADTPPTLLVHAADDKSVPVENSLMFFQALKDHGVSATMHIYPKGGHGFSLARGDRHLRTWTERLFEWMESLEQAD</sequence>
<name>A0A1M6FX97_9FLAO</name>
<evidence type="ECO:0000313" key="4">
    <source>
        <dbReference type="EMBL" id="SHJ02343.1"/>
    </source>
</evidence>
<feature type="chain" id="PRO_5009917540" evidence="2">
    <location>
        <begin position="31"/>
        <end position="319"/>
    </location>
</feature>
<dbReference type="PANTHER" id="PTHR48081:SF6">
    <property type="entry name" value="PEPTIDASE S9 PROLYL OLIGOPEPTIDASE CATALYTIC DOMAIN-CONTAINING PROTEIN"/>
    <property type="match status" value="1"/>
</dbReference>
<dbReference type="Gene3D" id="3.40.50.1820">
    <property type="entry name" value="alpha/beta hydrolase"/>
    <property type="match status" value="1"/>
</dbReference>
<gene>
    <name evidence="4" type="ORF">SAMN04488513_102590</name>
</gene>
<dbReference type="STRING" id="192903.SAMN04488513_102590"/>
<dbReference type="InterPro" id="IPR049492">
    <property type="entry name" value="BD-FAE-like_dom"/>
</dbReference>
<keyword evidence="1" id="KW-0378">Hydrolase</keyword>
<dbReference type="Proteomes" id="UP000184543">
    <property type="component" value="Unassembled WGS sequence"/>
</dbReference>
<dbReference type="SUPFAM" id="SSF53474">
    <property type="entry name" value="alpha/beta-Hydrolases"/>
    <property type="match status" value="1"/>
</dbReference>
<keyword evidence="5" id="KW-1185">Reference proteome</keyword>
<evidence type="ECO:0000256" key="1">
    <source>
        <dbReference type="ARBA" id="ARBA00022801"/>
    </source>
</evidence>
<dbReference type="GO" id="GO:0016787">
    <property type="term" value="F:hydrolase activity"/>
    <property type="evidence" value="ECO:0007669"/>
    <property type="project" value="UniProtKB-KW"/>
</dbReference>
<keyword evidence="2" id="KW-0732">Signal</keyword>
<proteinExistence type="predicted"/>
<feature type="signal peptide" evidence="2">
    <location>
        <begin position="1"/>
        <end position="30"/>
    </location>
</feature>
<dbReference type="Pfam" id="PF20434">
    <property type="entry name" value="BD-FAE"/>
    <property type="match status" value="1"/>
</dbReference>
<dbReference type="InterPro" id="IPR029058">
    <property type="entry name" value="AB_hydrolase_fold"/>
</dbReference>
<reference evidence="5" key="1">
    <citation type="submission" date="2016-11" db="EMBL/GenBank/DDBJ databases">
        <authorList>
            <person name="Varghese N."/>
            <person name="Submissions S."/>
        </authorList>
    </citation>
    <scope>NUCLEOTIDE SEQUENCE [LARGE SCALE GENOMIC DNA]</scope>
    <source>
        <strain evidence="5">DSM 19858</strain>
    </source>
</reference>
<evidence type="ECO:0000259" key="3">
    <source>
        <dbReference type="Pfam" id="PF20434"/>
    </source>
</evidence>
<organism evidence="4 5">
    <name type="scientific">Pseudozobellia thermophila</name>
    <dbReference type="NCBI Taxonomy" id="192903"/>
    <lineage>
        <taxon>Bacteria</taxon>
        <taxon>Pseudomonadati</taxon>
        <taxon>Bacteroidota</taxon>
        <taxon>Flavobacteriia</taxon>
        <taxon>Flavobacteriales</taxon>
        <taxon>Flavobacteriaceae</taxon>
        <taxon>Pseudozobellia</taxon>
    </lineage>
</organism>
<accession>A0A1M6FX97</accession>
<dbReference type="AlphaFoldDB" id="A0A1M6FX97"/>
<evidence type="ECO:0000256" key="2">
    <source>
        <dbReference type="SAM" id="SignalP"/>
    </source>
</evidence>
<dbReference type="InterPro" id="IPR050300">
    <property type="entry name" value="GDXG_lipolytic_enzyme"/>
</dbReference>
<evidence type="ECO:0000313" key="5">
    <source>
        <dbReference type="Proteomes" id="UP000184543"/>
    </source>
</evidence>
<dbReference type="EMBL" id="FQYU01000002">
    <property type="protein sequence ID" value="SHJ02343.1"/>
    <property type="molecule type" value="Genomic_DNA"/>
</dbReference>